<accession>A0ABD0VZX7</accession>
<dbReference type="PANTHER" id="PTHR14987">
    <property type="entry name" value="PROTEIN LBH-RELATED"/>
    <property type="match status" value="1"/>
</dbReference>
<reference evidence="3 4" key="1">
    <citation type="submission" date="2024-06" db="EMBL/GenBank/DDBJ databases">
        <authorList>
            <person name="Pan Q."/>
            <person name="Wen M."/>
            <person name="Jouanno E."/>
            <person name="Zahm M."/>
            <person name="Klopp C."/>
            <person name="Cabau C."/>
            <person name="Louis A."/>
            <person name="Berthelot C."/>
            <person name="Parey E."/>
            <person name="Roest Crollius H."/>
            <person name="Montfort J."/>
            <person name="Robinson-Rechavi M."/>
            <person name="Bouchez O."/>
            <person name="Lampietro C."/>
            <person name="Lopez Roques C."/>
            <person name="Donnadieu C."/>
            <person name="Postlethwait J."/>
            <person name="Bobe J."/>
            <person name="Verreycken H."/>
            <person name="Guiguen Y."/>
        </authorList>
    </citation>
    <scope>NUCLEOTIDE SEQUENCE [LARGE SCALE GENOMIC DNA]</scope>
    <source>
        <strain evidence="3">Up_M1</strain>
        <tissue evidence="3">Testis</tissue>
    </source>
</reference>
<keyword evidence="4" id="KW-1185">Reference proteome</keyword>
<organism evidence="3 4">
    <name type="scientific">Umbra pygmaea</name>
    <name type="common">Eastern mudminnow</name>
    <dbReference type="NCBI Taxonomy" id="75934"/>
    <lineage>
        <taxon>Eukaryota</taxon>
        <taxon>Metazoa</taxon>
        <taxon>Chordata</taxon>
        <taxon>Craniata</taxon>
        <taxon>Vertebrata</taxon>
        <taxon>Euteleostomi</taxon>
        <taxon>Actinopterygii</taxon>
        <taxon>Neopterygii</taxon>
        <taxon>Teleostei</taxon>
        <taxon>Protacanthopterygii</taxon>
        <taxon>Esociformes</taxon>
        <taxon>Umbridae</taxon>
        <taxon>Umbra</taxon>
    </lineage>
</organism>
<dbReference type="Pfam" id="PF15317">
    <property type="entry name" value="Lbh"/>
    <property type="match status" value="1"/>
</dbReference>
<dbReference type="InterPro" id="IPR038990">
    <property type="entry name" value="LBH_dom"/>
</dbReference>
<feature type="region of interest" description="Disordered" evidence="1">
    <location>
        <begin position="47"/>
        <end position="97"/>
    </location>
</feature>
<sequence>MTEVLNTCDSTVGDFSVGGATGDESISIQTQERFPKLCKRLPSIVVEPSDSGDVESGELRWPPDDLTSPNNDRRQAQAVGEDHPAEEDKVDRMMEGV</sequence>
<dbReference type="AlphaFoldDB" id="A0ABD0VZX7"/>
<evidence type="ECO:0000259" key="2">
    <source>
        <dbReference type="Pfam" id="PF15317"/>
    </source>
</evidence>
<name>A0ABD0VZX7_UMBPY</name>
<feature type="compositionally biased region" description="Basic and acidic residues" evidence="1">
    <location>
        <begin position="71"/>
        <end position="97"/>
    </location>
</feature>
<dbReference type="EMBL" id="JAGEUA010000011">
    <property type="protein sequence ID" value="KAL0963166.1"/>
    <property type="molecule type" value="Genomic_DNA"/>
</dbReference>
<dbReference type="Proteomes" id="UP001557470">
    <property type="component" value="Unassembled WGS sequence"/>
</dbReference>
<comment type="caution">
    <text evidence="3">The sequence shown here is derived from an EMBL/GenBank/DDBJ whole genome shotgun (WGS) entry which is preliminary data.</text>
</comment>
<evidence type="ECO:0000256" key="1">
    <source>
        <dbReference type="SAM" id="MobiDB-lite"/>
    </source>
</evidence>
<protein>
    <recommendedName>
        <fullName evidence="2">LBH domain-containing protein</fullName>
    </recommendedName>
</protein>
<proteinExistence type="predicted"/>
<dbReference type="InterPro" id="IPR042945">
    <property type="entry name" value="LBH_dom_prot"/>
</dbReference>
<evidence type="ECO:0000313" key="4">
    <source>
        <dbReference type="Proteomes" id="UP001557470"/>
    </source>
</evidence>
<gene>
    <name evidence="3" type="ORF">UPYG_G00350600</name>
</gene>
<evidence type="ECO:0000313" key="3">
    <source>
        <dbReference type="EMBL" id="KAL0963166.1"/>
    </source>
</evidence>
<feature type="domain" description="LBH" evidence="2">
    <location>
        <begin position="39"/>
        <end position="82"/>
    </location>
</feature>
<dbReference type="PANTHER" id="PTHR14987:SF3">
    <property type="entry name" value="LBH DOMAIN-CONTAINING PROTEIN 2"/>
    <property type="match status" value="1"/>
</dbReference>